<sequence>MKNVFTSIIAFASLALAAPTTNGNLTIERPTDVVSCGVAVFHWTGGVAPYHLASAPGSSLPNSTTSRIRRSRLSLGRSMSHQASSYTVFLP</sequence>
<evidence type="ECO:0000313" key="2">
    <source>
        <dbReference type="EMBL" id="TFK51488.1"/>
    </source>
</evidence>
<gene>
    <name evidence="2" type="ORF">OE88DRAFT_1659519</name>
</gene>
<feature type="signal peptide" evidence="1">
    <location>
        <begin position="1"/>
        <end position="17"/>
    </location>
</feature>
<dbReference type="Proteomes" id="UP000305948">
    <property type="component" value="Unassembled WGS sequence"/>
</dbReference>
<accession>A0A5C3N5V2</accession>
<name>A0A5C3N5V2_9AGAM</name>
<evidence type="ECO:0000313" key="3">
    <source>
        <dbReference type="Proteomes" id="UP000305948"/>
    </source>
</evidence>
<reference evidence="2 3" key="1">
    <citation type="journal article" date="2019" name="Nat. Ecol. Evol.">
        <title>Megaphylogeny resolves global patterns of mushroom evolution.</title>
        <authorList>
            <person name="Varga T."/>
            <person name="Krizsan K."/>
            <person name="Foldi C."/>
            <person name="Dima B."/>
            <person name="Sanchez-Garcia M."/>
            <person name="Sanchez-Ramirez S."/>
            <person name="Szollosi G.J."/>
            <person name="Szarkandi J.G."/>
            <person name="Papp V."/>
            <person name="Albert L."/>
            <person name="Andreopoulos W."/>
            <person name="Angelini C."/>
            <person name="Antonin V."/>
            <person name="Barry K.W."/>
            <person name="Bougher N.L."/>
            <person name="Buchanan P."/>
            <person name="Buyck B."/>
            <person name="Bense V."/>
            <person name="Catcheside P."/>
            <person name="Chovatia M."/>
            <person name="Cooper J."/>
            <person name="Damon W."/>
            <person name="Desjardin D."/>
            <person name="Finy P."/>
            <person name="Geml J."/>
            <person name="Haridas S."/>
            <person name="Hughes K."/>
            <person name="Justo A."/>
            <person name="Karasinski D."/>
            <person name="Kautmanova I."/>
            <person name="Kiss B."/>
            <person name="Kocsube S."/>
            <person name="Kotiranta H."/>
            <person name="LaButti K.M."/>
            <person name="Lechner B.E."/>
            <person name="Liimatainen K."/>
            <person name="Lipzen A."/>
            <person name="Lukacs Z."/>
            <person name="Mihaltcheva S."/>
            <person name="Morgado L.N."/>
            <person name="Niskanen T."/>
            <person name="Noordeloos M.E."/>
            <person name="Ohm R.A."/>
            <person name="Ortiz-Santana B."/>
            <person name="Ovrebo C."/>
            <person name="Racz N."/>
            <person name="Riley R."/>
            <person name="Savchenko A."/>
            <person name="Shiryaev A."/>
            <person name="Soop K."/>
            <person name="Spirin V."/>
            <person name="Szebenyi C."/>
            <person name="Tomsovsky M."/>
            <person name="Tulloss R.E."/>
            <person name="Uehling J."/>
            <person name="Grigoriev I.V."/>
            <person name="Vagvolgyi C."/>
            <person name="Papp T."/>
            <person name="Martin F.M."/>
            <person name="Miettinen O."/>
            <person name="Hibbett D.S."/>
            <person name="Nagy L.G."/>
        </authorList>
    </citation>
    <scope>NUCLEOTIDE SEQUENCE [LARGE SCALE GENOMIC DNA]</scope>
    <source>
        <strain evidence="2 3">OMC1185</strain>
    </source>
</reference>
<feature type="chain" id="PRO_5022919252" evidence="1">
    <location>
        <begin position="18"/>
        <end position="91"/>
    </location>
</feature>
<keyword evidence="1" id="KW-0732">Signal</keyword>
<proteinExistence type="predicted"/>
<organism evidence="2 3">
    <name type="scientific">Heliocybe sulcata</name>
    <dbReference type="NCBI Taxonomy" id="5364"/>
    <lineage>
        <taxon>Eukaryota</taxon>
        <taxon>Fungi</taxon>
        <taxon>Dikarya</taxon>
        <taxon>Basidiomycota</taxon>
        <taxon>Agaricomycotina</taxon>
        <taxon>Agaricomycetes</taxon>
        <taxon>Gloeophyllales</taxon>
        <taxon>Gloeophyllaceae</taxon>
        <taxon>Heliocybe</taxon>
    </lineage>
</organism>
<feature type="non-terminal residue" evidence="2">
    <location>
        <position position="91"/>
    </location>
</feature>
<dbReference type="EMBL" id="ML213511">
    <property type="protein sequence ID" value="TFK51488.1"/>
    <property type="molecule type" value="Genomic_DNA"/>
</dbReference>
<keyword evidence="3" id="KW-1185">Reference proteome</keyword>
<evidence type="ECO:0000256" key="1">
    <source>
        <dbReference type="SAM" id="SignalP"/>
    </source>
</evidence>
<dbReference type="AlphaFoldDB" id="A0A5C3N5V2"/>
<protein>
    <submittedName>
        <fullName evidence="2">Uncharacterized protein</fullName>
    </submittedName>
</protein>